<evidence type="ECO:0000256" key="2">
    <source>
        <dbReference type="ARBA" id="ARBA00022692"/>
    </source>
</evidence>
<dbReference type="RefSeq" id="WP_179693853.1">
    <property type="nucleotide sequence ID" value="NZ_JACCAT010000001.1"/>
</dbReference>
<dbReference type="GO" id="GO:0016020">
    <property type="term" value="C:membrane"/>
    <property type="evidence" value="ECO:0007669"/>
    <property type="project" value="UniProtKB-SubCell"/>
</dbReference>
<evidence type="ECO:0000256" key="3">
    <source>
        <dbReference type="ARBA" id="ARBA00022989"/>
    </source>
</evidence>
<evidence type="ECO:0000259" key="6">
    <source>
        <dbReference type="Pfam" id="PF04138"/>
    </source>
</evidence>
<sequence length="124" mass="13665">MQILWKGFPAQTVIGLAATLIHWQIFFVLTSAVQFDQAASNFAAFCIAASFAFYMNALYTFETGTSVAAYLGFMSVMGVLSFVAGWFGDARHLPGLATLSVFSLLNLLLGYCFFRFVLFRGQQS</sequence>
<feature type="transmembrane region" description="Helical" evidence="5">
    <location>
        <begin position="67"/>
        <end position="87"/>
    </location>
</feature>
<feature type="transmembrane region" description="Helical" evidence="5">
    <location>
        <begin position="93"/>
        <end position="118"/>
    </location>
</feature>
<dbReference type="InterPro" id="IPR007267">
    <property type="entry name" value="GtrA_DPMS_TM"/>
</dbReference>
<evidence type="ECO:0000256" key="5">
    <source>
        <dbReference type="SAM" id="Phobius"/>
    </source>
</evidence>
<dbReference type="Pfam" id="PF04138">
    <property type="entry name" value="GtrA_DPMS_TM"/>
    <property type="match status" value="1"/>
</dbReference>
<evidence type="ECO:0000256" key="4">
    <source>
        <dbReference type="ARBA" id="ARBA00023136"/>
    </source>
</evidence>
<comment type="caution">
    <text evidence="7">The sequence shown here is derived from an EMBL/GenBank/DDBJ whole genome shotgun (WGS) entry which is preliminary data.</text>
</comment>
<accession>A0A7Y9VWY0</accession>
<dbReference type="GO" id="GO:0000271">
    <property type="term" value="P:polysaccharide biosynthetic process"/>
    <property type="evidence" value="ECO:0007669"/>
    <property type="project" value="InterPro"/>
</dbReference>
<keyword evidence="2 5" id="KW-0812">Transmembrane</keyword>
<name>A0A7Y9VWY0_9PSED</name>
<organism evidence="7 8">
    <name type="scientific">Pseudomonas moraviensis</name>
    <dbReference type="NCBI Taxonomy" id="321662"/>
    <lineage>
        <taxon>Bacteria</taxon>
        <taxon>Pseudomonadati</taxon>
        <taxon>Pseudomonadota</taxon>
        <taxon>Gammaproteobacteria</taxon>
        <taxon>Pseudomonadales</taxon>
        <taxon>Pseudomonadaceae</taxon>
        <taxon>Pseudomonas</taxon>
    </lineage>
</organism>
<feature type="transmembrane region" description="Helical" evidence="5">
    <location>
        <begin position="12"/>
        <end position="32"/>
    </location>
</feature>
<protein>
    <submittedName>
        <fullName evidence="7">Putative flippase GtrA</fullName>
    </submittedName>
</protein>
<dbReference type="Proteomes" id="UP000553035">
    <property type="component" value="Unassembled WGS sequence"/>
</dbReference>
<evidence type="ECO:0000256" key="1">
    <source>
        <dbReference type="ARBA" id="ARBA00004141"/>
    </source>
</evidence>
<keyword evidence="4 5" id="KW-0472">Membrane</keyword>
<evidence type="ECO:0000313" key="8">
    <source>
        <dbReference type="Proteomes" id="UP000553035"/>
    </source>
</evidence>
<feature type="transmembrane region" description="Helical" evidence="5">
    <location>
        <begin position="38"/>
        <end position="55"/>
    </location>
</feature>
<evidence type="ECO:0000313" key="7">
    <source>
        <dbReference type="EMBL" id="NYH10134.1"/>
    </source>
</evidence>
<reference evidence="7 8" key="1">
    <citation type="submission" date="2020-07" db="EMBL/GenBank/DDBJ databases">
        <title>Exploring microbial biodiversity for novel pathways involved in the catabolism of aromatic compounds derived from lignin.</title>
        <authorList>
            <person name="Elkins J."/>
        </authorList>
    </citation>
    <scope>NUCLEOTIDE SEQUENCE [LARGE SCALE GENOMIC DNA]</scope>
    <source>
        <strain evidence="7 8">VanB</strain>
    </source>
</reference>
<gene>
    <name evidence="7" type="ORF">GGI52_003177</name>
</gene>
<dbReference type="EMBL" id="JACCAT010000001">
    <property type="protein sequence ID" value="NYH10134.1"/>
    <property type="molecule type" value="Genomic_DNA"/>
</dbReference>
<feature type="domain" description="GtrA/DPMS transmembrane" evidence="6">
    <location>
        <begin position="13"/>
        <end position="119"/>
    </location>
</feature>
<dbReference type="AlphaFoldDB" id="A0A7Y9VWY0"/>
<keyword evidence="3 5" id="KW-1133">Transmembrane helix</keyword>
<proteinExistence type="predicted"/>
<comment type="subcellular location">
    <subcellularLocation>
        <location evidence="1">Membrane</location>
        <topology evidence="1">Multi-pass membrane protein</topology>
    </subcellularLocation>
</comment>